<name>A0ABR4IT77_9EURO</name>
<dbReference type="EMBL" id="JBFXLS010000014">
    <property type="protein sequence ID" value="KAL2830008.1"/>
    <property type="molecule type" value="Genomic_DNA"/>
</dbReference>
<organism evidence="1 2">
    <name type="scientific">Aspergillus cavernicola</name>
    <dbReference type="NCBI Taxonomy" id="176166"/>
    <lineage>
        <taxon>Eukaryota</taxon>
        <taxon>Fungi</taxon>
        <taxon>Dikarya</taxon>
        <taxon>Ascomycota</taxon>
        <taxon>Pezizomycotina</taxon>
        <taxon>Eurotiomycetes</taxon>
        <taxon>Eurotiomycetidae</taxon>
        <taxon>Eurotiales</taxon>
        <taxon>Aspergillaceae</taxon>
        <taxon>Aspergillus</taxon>
        <taxon>Aspergillus subgen. Nidulantes</taxon>
    </lineage>
</organism>
<sequence length="75" mass="8008">MGLEFPASRSDWRFDLVGLPAIIGESIVSEVVQPLTASRTSLLPRLLPAPHALIRPPRRTALPSTPVQGIGISAL</sequence>
<protein>
    <submittedName>
        <fullName evidence="1">Uncharacterized protein</fullName>
    </submittedName>
</protein>
<proteinExistence type="predicted"/>
<evidence type="ECO:0000313" key="1">
    <source>
        <dbReference type="EMBL" id="KAL2830008.1"/>
    </source>
</evidence>
<keyword evidence="2" id="KW-1185">Reference proteome</keyword>
<reference evidence="1 2" key="1">
    <citation type="submission" date="2024-07" db="EMBL/GenBank/DDBJ databases">
        <title>Section-level genome sequencing and comparative genomics of Aspergillus sections Usti and Cavernicolus.</title>
        <authorList>
            <consortium name="Lawrence Berkeley National Laboratory"/>
            <person name="Nybo J.L."/>
            <person name="Vesth T.C."/>
            <person name="Theobald S."/>
            <person name="Frisvad J.C."/>
            <person name="Larsen T.O."/>
            <person name="Kjaerboelling I."/>
            <person name="Rothschild-Mancinelli K."/>
            <person name="Lyhne E.K."/>
            <person name="Kogle M.E."/>
            <person name="Barry K."/>
            <person name="Clum A."/>
            <person name="Na H."/>
            <person name="Ledsgaard L."/>
            <person name="Lin J."/>
            <person name="Lipzen A."/>
            <person name="Kuo A."/>
            <person name="Riley R."/>
            <person name="Mondo S."/>
            <person name="LaButti K."/>
            <person name="Haridas S."/>
            <person name="Pangalinan J."/>
            <person name="Salamov A.A."/>
            <person name="Simmons B.A."/>
            <person name="Magnuson J.K."/>
            <person name="Chen J."/>
            <person name="Drula E."/>
            <person name="Henrissat B."/>
            <person name="Wiebenga A."/>
            <person name="Lubbers R.J."/>
            <person name="Gomes A.C."/>
            <person name="Makela M.R."/>
            <person name="Stajich J."/>
            <person name="Grigoriev I.V."/>
            <person name="Mortensen U.H."/>
            <person name="De vries R.P."/>
            <person name="Baker S.E."/>
            <person name="Andersen M.R."/>
        </authorList>
    </citation>
    <scope>NUCLEOTIDE SEQUENCE [LARGE SCALE GENOMIC DNA]</scope>
    <source>
        <strain evidence="1 2">CBS 600.67</strain>
    </source>
</reference>
<comment type="caution">
    <text evidence="1">The sequence shown here is derived from an EMBL/GenBank/DDBJ whole genome shotgun (WGS) entry which is preliminary data.</text>
</comment>
<accession>A0ABR4IT77</accession>
<dbReference type="Proteomes" id="UP001610335">
    <property type="component" value="Unassembled WGS sequence"/>
</dbReference>
<gene>
    <name evidence="1" type="ORF">BDW59DRAFT_141618</name>
</gene>
<evidence type="ECO:0000313" key="2">
    <source>
        <dbReference type="Proteomes" id="UP001610335"/>
    </source>
</evidence>